<proteinExistence type="predicted"/>
<dbReference type="EMBL" id="VLKK01000006">
    <property type="protein sequence ID" value="TWH93802.1"/>
    <property type="molecule type" value="Genomic_DNA"/>
</dbReference>
<dbReference type="PRINTS" id="PR00111">
    <property type="entry name" value="ABHYDROLASE"/>
</dbReference>
<dbReference type="AlphaFoldDB" id="A0A562KEL4"/>
<dbReference type="GO" id="GO:0016787">
    <property type="term" value="F:hydrolase activity"/>
    <property type="evidence" value="ECO:0007669"/>
    <property type="project" value="UniProtKB-KW"/>
</dbReference>
<dbReference type="Proteomes" id="UP000316624">
    <property type="component" value="Unassembled WGS sequence"/>
</dbReference>
<dbReference type="GO" id="GO:0016020">
    <property type="term" value="C:membrane"/>
    <property type="evidence" value="ECO:0007669"/>
    <property type="project" value="TreeGrafter"/>
</dbReference>
<comment type="caution">
    <text evidence="2">The sequence shown here is derived from an EMBL/GenBank/DDBJ whole genome shotgun (WGS) entry which is preliminary data.</text>
</comment>
<accession>A0A562KEL4</accession>
<dbReference type="PANTHER" id="PTHR43798">
    <property type="entry name" value="MONOACYLGLYCEROL LIPASE"/>
    <property type="match status" value="1"/>
</dbReference>
<organism evidence="2 3">
    <name type="scientific">Sphingobium wenxiniae (strain DSM 21828 / CGMCC 1.7748 / JZ-1)</name>
    <dbReference type="NCBI Taxonomy" id="595605"/>
    <lineage>
        <taxon>Bacteria</taxon>
        <taxon>Pseudomonadati</taxon>
        <taxon>Pseudomonadota</taxon>
        <taxon>Alphaproteobacteria</taxon>
        <taxon>Sphingomonadales</taxon>
        <taxon>Sphingomonadaceae</taxon>
        <taxon>Sphingobium</taxon>
    </lineage>
</organism>
<keyword evidence="2" id="KW-0378">Hydrolase</keyword>
<reference evidence="2 3" key="1">
    <citation type="journal article" date="2015" name="Stand. Genomic Sci.">
        <title>Genomic Encyclopedia of Bacterial and Archaeal Type Strains, Phase III: the genomes of soil and plant-associated and newly described type strains.</title>
        <authorList>
            <person name="Whitman W.B."/>
            <person name="Woyke T."/>
            <person name="Klenk H.P."/>
            <person name="Zhou Y."/>
            <person name="Lilburn T.G."/>
            <person name="Beck B.J."/>
            <person name="De Vos P."/>
            <person name="Vandamme P."/>
            <person name="Eisen J.A."/>
            <person name="Garrity G."/>
            <person name="Hugenholtz P."/>
            <person name="Kyrpides N.C."/>
        </authorList>
    </citation>
    <scope>NUCLEOTIDE SEQUENCE [LARGE SCALE GENOMIC DNA]</scope>
    <source>
        <strain evidence="2 3">CGMCC 1.7748</strain>
    </source>
</reference>
<evidence type="ECO:0000259" key="1">
    <source>
        <dbReference type="Pfam" id="PF00561"/>
    </source>
</evidence>
<dbReference type="Gene3D" id="3.40.50.1820">
    <property type="entry name" value="alpha/beta hydrolase"/>
    <property type="match status" value="1"/>
</dbReference>
<dbReference type="PANTHER" id="PTHR43798:SF33">
    <property type="entry name" value="HYDROLASE, PUTATIVE (AFU_ORTHOLOGUE AFUA_2G14860)-RELATED"/>
    <property type="match status" value="1"/>
</dbReference>
<dbReference type="SUPFAM" id="SSF53474">
    <property type="entry name" value="alpha/beta-Hydrolases"/>
    <property type="match status" value="1"/>
</dbReference>
<evidence type="ECO:0000313" key="3">
    <source>
        <dbReference type="Proteomes" id="UP000316624"/>
    </source>
</evidence>
<protein>
    <submittedName>
        <fullName evidence="2">2-hydroxy-6-oxonona-2,4-dienedioate hydrolase</fullName>
    </submittedName>
</protein>
<feature type="domain" description="AB hydrolase-1" evidence="1">
    <location>
        <begin position="29"/>
        <end position="263"/>
    </location>
</feature>
<sequence length="298" mass="32892">MNKVAFSHRWVDVGGLSTRVVEAGEGDSTVLFLHGIGGHIETFCLNIAAHAKAGHRVLAIDMLGHGYTAKPDGDYEIERYVDHVLEFLEVMGVKSATFAGTSLGGWISARIAARYPEKVDRLSLIASAGLTAHPSVMHNLKTLTERASLVSGREGVRIRLDFVLKHPESLTEELIDIRQDIYSAEDYKRSVKNIMCLQDMEIRQRNLLTQAELAKVEAPTLVVWTHDDPTATLEDGKNYANGIRDSRFVVFHESSHMPQLEEPDRFNALHLAFIADPAAVQSSTEDQASSNTSQAESV</sequence>
<gene>
    <name evidence="2" type="ORF">IQ35_02012</name>
</gene>
<dbReference type="Pfam" id="PF00561">
    <property type="entry name" value="Abhydrolase_1"/>
    <property type="match status" value="1"/>
</dbReference>
<name>A0A562KEL4_SPHWJ</name>
<dbReference type="InterPro" id="IPR000073">
    <property type="entry name" value="AB_hydrolase_1"/>
</dbReference>
<dbReference type="InterPro" id="IPR050266">
    <property type="entry name" value="AB_hydrolase_sf"/>
</dbReference>
<evidence type="ECO:0000313" key="2">
    <source>
        <dbReference type="EMBL" id="TWH93802.1"/>
    </source>
</evidence>
<dbReference type="InterPro" id="IPR029058">
    <property type="entry name" value="AB_hydrolase_fold"/>
</dbReference>
<keyword evidence="3" id="KW-1185">Reference proteome</keyword>